<comment type="caution">
    <text evidence="5">The sequence shown here is derived from an EMBL/GenBank/DDBJ whole genome shotgun (WGS) entry which is preliminary data.</text>
</comment>
<dbReference type="Proteomes" id="UP000403266">
    <property type="component" value="Unassembled WGS sequence"/>
</dbReference>
<evidence type="ECO:0000313" key="5">
    <source>
        <dbReference type="EMBL" id="MPR27555.1"/>
    </source>
</evidence>
<accession>A0A5N7MKH9</accession>
<dbReference type="Gene3D" id="1.50.10.100">
    <property type="entry name" value="Chondroitin AC/alginate lyase"/>
    <property type="match status" value="1"/>
</dbReference>
<feature type="domain" description="Alginate lyase" evidence="4">
    <location>
        <begin position="115"/>
        <end position="352"/>
    </location>
</feature>
<protein>
    <recommendedName>
        <fullName evidence="4">Alginate lyase domain-containing protein</fullName>
    </recommendedName>
</protein>
<evidence type="ECO:0000256" key="2">
    <source>
        <dbReference type="ARBA" id="ARBA00023239"/>
    </source>
</evidence>
<keyword evidence="6" id="KW-1185">Reference proteome</keyword>
<proteinExistence type="predicted"/>
<keyword evidence="2" id="KW-0456">Lyase</keyword>
<dbReference type="GO" id="GO:0016829">
    <property type="term" value="F:lyase activity"/>
    <property type="evidence" value="ECO:0007669"/>
    <property type="project" value="UniProtKB-KW"/>
</dbReference>
<organism evidence="5 6">
    <name type="scientific">Microvirga tunisiensis</name>
    <dbReference type="NCBI Taxonomy" id="2108360"/>
    <lineage>
        <taxon>Bacteria</taxon>
        <taxon>Pseudomonadati</taxon>
        <taxon>Pseudomonadota</taxon>
        <taxon>Alphaproteobacteria</taxon>
        <taxon>Hyphomicrobiales</taxon>
        <taxon>Methylobacteriaceae</taxon>
        <taxon>Microvirga</taxon>
    </lineage>
</organism>
<dbReference type="GO" id="GO:0042597">
    <property type="term" value="C:periplasmic space"/>
    <property type="evidence" value="ECO:0007669"/>
    <property type="project" value="InterPro"/>
</dbReference>
<dbReference type="EMBL" id="VOSK01000095">
    <property type="protein sequence ID" value="MPR27555.1"/>
    <property type="molecule type" value="Genomic_DNA"/>
</dbReference>
<evidence type="ECO:0000259" key="4">
    <source>
        <dbReference type="Pfam" id="PF05426"/>
    </source>
</evidence>
<feature type="region of interest" description="Disordered" evidence="3">
    <location>
        <begin position="386"/>
        <end position="416"/>
    </location>
</feature>
<name>A0A5N7MKH9_9HYPH</name>
<evidence type="ECO:0000313" key="6">
    <source>
        <dbReference type="Proteomes" id="UP000403266"/>
    </source>
</evidence>
<sequence length="416" mass="45271">MTRTEPYLPPMDRSTSKGSAVWLCAPKRLVHDRLRQREYGMTGVSGATMEWVASRQVFRPTLAVAVLLAAFLSNAPSQAQSVGYLVPAPAKDNVQAKPKYECDAPDAPVITLDTQSKYRQDDAQRATIDEEAEETYSDAVEPLRAYGKTLARIANAYVKSNPKNTAAAACALTWLDHWASAKAMTDLRSKQAHFNLGQALGGFALAYLQIRNAPDLSDEQKKRVEAWLKTLGRQIVDAKETGKGVSGRNNHRYWAGLSAAAAGIASGDKRLTDWGIDSARIGLAQITPEGTLPLEINRGKRARDYHIFAAEPLVATAELAHSQGINLYAEHGGALSRLVNRVVESLDDPSFFKTATGIKQEPYPGDGTVPPHRIAWLEIHESRHASPKAQTVLSPKRPVASSGIGGNTTLLFHDED</sequence>
<evidence type="ECO:0000256" key="3">
    <source>
        <dbReference type="SAM" id="MobiDB-lite"/>
    </source>
</evidence>
<dbReference type="OrthoDB" id="7210452at2"/>
<dbReference type="Pfam" id="PF05426">
    <property type="entry name" value="Alginate_lyase"/>
    <property type="match status" value="1"/>
</dbReference>
<dbReference type="AlphaFoldDB" id="A0A5N7MKH9"/>
<keyword evidence="1" id="KW-0732">Signal</keyword>
<evidence type="ECO:0000256" key="1">
    <source>
        <dbReference type="ARBA" id="ARBA00022729"/>
    </source>
</evidence>
<dbReference type="SUPFAM" id="SSF48230">
    <property type="entry name" value="Chondroitin AC/alginate lyase"/>
    <property type="match status" value="1"/>
</dbReference>
<gene>
    <name evidence="5" type="ORF">FS320_20825</name>
</gene>
<dbReference type="InterPro" id="IPR008397">
    <property type="entry name" value="Alginate_lyase_dom"/>
</dbReference>
<dbReference type="InterPro" id="IPR008929">
    <property type="entry name" value="Chondroitin_lyas"/>
</dbReference>
<reference evidence="5 6" key="1">
    <citation type="journal article" date="2019" name="Syst. Appl. Microbiol.">
        <title>Microvirga tunisiensis sp. nov., a root nodule symbiotic bacterium isolated from Lupinus micranthus and L. luteus grown in Northern Tunisia.</title>
        <authorList>
            <person name="Msaddak A."/>
            <person name="Rejili M."/>
            <person name="Duran D."/>
            <person name="Mars M."/>
            <person name="Palacios J.M."/>
            <person name="Ruiz-Argueso T."/>
            <person name="Rey L."/>
            <person name="Imperial J."/>
        </authorList>
    </citation>
    <scope>NUCLEOTIDE SEQUENCE [LARGE SCALE GENOMIC DNA]</scope>
    <source>
        <strain evidence="5 6">Lmie10</strain>
    </source>
</reference>